<dbReference type="PANTHER" id="PTHR11079:SF202">
    <property type="entry name" value="TRNA-SPECIFIC ADENOSINE DEAMINASE"/>
    <property type="match status" value="1"/>
</dbReference>
<feature type="active site" description="Proton donor" evidence="7">
    <location>
        <position position="65"/>
    </location>
</feature>
<comment type="cofactor">
    <cofactor evidence="7">
        <name>Zn(2+)</name>
        <dbReference type="ChEBI" id="CHEBI:29105"/>
    </cofactor>
    <text evidence="7">Binds 1 zinc ion per subunit.</text>
</comment>
<feature type="domain" description="CMP/dCMP-type deaminase" evidence="8">
    <location>
        <begin position="12"/>
        <end position="123"/>
    </location>
</feature>
<dbReference type="PANTHER" id="PTHR11079">
    <property type="entry name" value="CYTOSINE DEAMINASE FAMILY MEMBER"/>
    <property type="match status" value="1"/>
</dbReference>
<feature type="binding site" evidence="7">
    <location>
        <position position="93"/>
    </location>
    <ligand>
        <name>Zn(2+)</name>
        <dbReference type="ChEBI" id="CHEBI:29105"/>
        <note>catalytic</note>
    </ligand>
</feature>
<keyword evidence="4 7" id="KW-0378">Hydrolase</keyword>
<dbReference type="InterPro" id="IPR016193">
    <property type="entry name" value="Cytidine_deaminase-like"/>
</dbReference>
<dbReference type="CDD" id="cd01285">
    <property type="entry name" value="nucleoside_deaminase"/>
    <property type="match status" value="1"/>
</dbReference>
<evidence type="ECO:0000313" key="10">
    <source>
        <dbReference type="Proteomes" id="UP001157439"/>
    </source>
</evidence>
<dbReference type="Pfam" id="PF14437">
    <property type="entry name" value="MafB19-deam"/>
    <property type="match status" value="1"/>
</dbReference>
<evidence type="ECO:0000256" key="6">
    <source>
        <dbReference type="ARBA" id="ARBA00048045"/>
    </source>
</evidence>
<dbReference type="NCBIfam" id="NF008113">
    <property type="entry name" value="PRK10860.1"/>
    <property type="match status" value="1"/>
</dbReference>
<keyword evidence="3 7" id="KW-0479">Metal-binding</keyword>
<protein>
    <recommendedName>
        <fullName evidence="7">tRNA-specific adenosine deaminase</fullName>
        <ecNumber evidence="7">3.5.4.33</ecNumber>
    </recommendedName>
</protein>
<dbReference type="PROSITE" id="PS51747">
    <property type="entry name" value="CYT_DCMP_DEAMINASES_2"/>
    <property type="match status" value="1"/>
</dbReference>
<evidence type="ECO:0000256" key="4">
    <source>
        <dbReference type="ARBA" id="ARBA00022801"/>
    </source>
</evidence>
<dbReference type="InterPro" id="IPR028883">
    <property type="entry name" value="tRNA_aden_deaminase"/>
</dbReference>
<evidence type="ECO:0000256" key="5">
    <source>
        <dbReference type="ARBA" id="ARBA00022833"/>
    </source>
</evidence>
<dbReference type="SUPFAM" id="SSF53927">
    <property type="entry name" value="Cytidine deaminase-like"/>
    <property type="match status" value="1"/>
</dbReference>
<feature type="binding site" evidence="7">
    <location>
        <position position="96"/>
    </location>
    <ligand>
        <name>Zn(2+)</name>
        <dbReference type="ChEBI" id="CHEBI:29105"/>
        <note>catalytic</note>
    </ligand>
</feature>
<keyword evidence="2 7" id="KW-0819">tRNA processing</keyword>
<reference evidence="9 10" key="1">
    <citation type="journal article" date="2014" name="Int. J. Syst. Evol. Microbiol.">
        <title>Complete genome sequence of Corynebacterium casei LMG S-19264T (=DSM 44701T), isolated from a smear-ripened cheese.</title>
        <authorList>
            <consortium name="US DOE Joint Genome Institute (JGI-PGF)"/>
            <person name="Walter F."/>
            <person name="Albersmeier A."/>
            <person name="Kalinowski J."/>
            <person name="Ruckert C."/>
        </authorList>
    </citation>
    <scope>NUCLEOTIDE SEQUENCE [LARGE SCALE GENOMIC DNA]</scope>
    <source>
        <strain evidence="9 10">NBRC 112785</strain>
    </source>
</reference>
<dbReference type="GO" id="GO:0052717">
    <property type="term" value="F:tRNA-specific adenosine-34 deaminase activity"/>
    <property type="evidence" value="ECO:0007669"/>
    <property type="project" value="UniProtKB-UniRule"/>
</dbReference>
<gene>
    <name evidence="7 9" type="primary">tadA</name>
    <name evidence="9" type="ORF">GCM10007894_08800</name>
</gene>
<dbReference type="HAMAP" id="MF_00972">
    <property type="entry name" value="tRNA_aden_deaminase"/>
    <property type="match status" value="1"/>
</dbReference>
<keyword evidence="10" id="KW-1185">Reference proteome</keyword>
<proteinExistence type="inferred from homology"/>
<evidence type="ECO:0000313" key="9">
    <source>
        <dbReference type="EMBL" id="GLS82903.1"/>
    </source>
</evidence>
<evidence type="ECO:0000259" key="8">
    <source>
        <dbReference type="PROSITE" id="PS51747"/>
    </source>
</evidence>
<dbReference type="InterPro" id="IPR002125">
    <property type="entry name" value="CMP_dCMP_dom"/>
</dbReference>
<dbReference type="FunFam" id="3.40.140.10:FF:000005">
    <property type="entry name" value="tRNA-specific adenosine deaminase"/>
    <property type="match status" value="1"/>
</dbReference>
<feature type="binding site" evidence="7">
    <location>
        <position position="63"/>
    </location>
    <ligand>
        <name>Zn(2+)</name>
        <dbReference type="ChEBI" id="CHEBI:29105"/>
        <note>catalytic</note>
    </ligand>
</feature>
<dbReference type="RefSeq" id="WP_095497514.1">
    <property type="nucleotide sequence ID" value="NZ_BSPO01000002.1"/>
</dbReference>
<name>A0AA37TMC0_9GAMM</name>
<comment type="subunit">
    <text evidence="1 7">Homodimer.</text>
</comment>
<comment type="function">
    <text evidence="7">Catalyzes the deamination of adenosine to inosine at the wobble position 34 of tRNA(Arg2).</text>
</comment>
<dbReference type="InterPro" id="IPR058535">
    <property type="entry name" value="MafB19-deam"/>
</dbReference>
<evidence type="ECO:0000256" key="1">
    <source>
        <dbReference type="ARBA" id="ARBA00011738"/>
    </source>
</evidence>
<dbReference type="EC" id="3.5.4.33" evidence="7"/>
<dbReference type="GO" id="GO:0008270">
    <property type="term" value="F:zinc ion binding"/>
    <property type="evidence" value="ECO:0007669"/>
    <property type="project" value="UniProtKB-UniRule"/>
</dbReference>
<dbReference type="Proteomes" id="UP001157439">
    <property type="component" value="Unassembled WGS sequence"/>
</dbReference>
<comment type="similarity">
    <text evidence="7">Belongs to the cytidine and deoxycytidylate deaminase family.</text>
</comment>
<evidence type="ECO:0000256" key="7">
    <source>
        <dbReference type="HAMAP-Rule" id="MF_00972"/>
    </source>
</evidence>
<dbReference type="GO" id="GO:0002100">
    <property type="term" value="P:tRNA wobble adenosine to inosine editing"/>
    <property type="evidence" value="ECO:0007669"/>
    <property type="project" value="UniProtKB-UniRule"/>
</dbReference>
<evidence type="ECO:0000256" key="2">
    <source>
        <dbReference type="ARBA" id="ARBA00022694"/>
    </source>
</evidence>
<accession>A0AA37TMC0</accession>
<sequence length="175" mass="19129">MSKSLVTSTVEHSDEYWMQQAMQLAHSAQELGEVPVGAILVKDGVVVAQGINRSICDHNACAHAEIQCLQAAGQSLQNYRLIDTTLYVTLEPCPMCAGAIVHARVKRVVFGAYDYKTGAAGSVMNLLEDSRLNHQAEVVGGVLEQACAEQLSGFFKLRRQQQKALKKAQKVEQQD</sequence>
<dbReference type="AlphaFoldDB" id="A0AA37TMC0"/>
<comment type="caution">
    <text evidence="9">The sequence shown here is derived from an EMBL/GenBank/DDBJ whole genome shotgun (WGS) entry which is preliminary data.</text>
</comment>
<keyword evidence="5 7" id="KW-0862">Zinc</keyword>
<dbReference type="Gene3D" id="3.40.140.10">
    <property type="entry name" value="Cytidine Deaminase, domain 2"/>
    <property type="match status" value="1"/>
</dbReference>
<evidence type="ECO:0000256" key="3">
    <source>
        <dbReference type="ARBA" id="ARBA00022723"/>
    </source>
</evidence>
<comment type="catalytic activity">
    <reaction evidence="6 7">
        <text>adenosine(34) in tRNA + H2O + H(+) = inosine(34) in tRNA + NH4(+)</text>
        <dbReference type="Rhea" id="RHEA:43168"/>
        <dbReference type="Rhea" id="RHEA-COMP:10373"/>
        <dbReference type="Rhea" id="RHEA-COMP:10374"/>
        <dbReference type="ChEBI" id="CHEBI:15377"/>
        <dbReference type="ChEBI" id="CHEBI:15378"/>
        <dbReference type="ChEBI" id="CHEBI:28938"/>
        <dbReference type="ChEBI" id="CHEBI:74411"/>
        <dbReference type="ChEBI" id="CHEBI:82852"/>
        <dbReference type="EC" id="3.5.4.33"/>
    </reaction>
</comment>
<dbReference type="EMBL" id="BSPO01000002">
    <property type="protein sequence ID" value="GLS82903.1"/>
    <property type="molecule type" value="Genomic_DNA"/>
</dbReference>
<organism evidence="9 10">
    <name type="scientific">Paraferrimonas haliotis</name>
    <dbReference type="NCBI Taxonomy" id="2013866"/>
    <lineage>
        <taxon>Bacteria</taxon>
        <taxon>Pseudomonadati</taxon>
        <taxon>Pseudomonadota</taxon>
        <taxon>Gammaproteobacteria</taxon>
        <taxon>Alteromonadales</taxon>
        <taxon>Ferrimonadaceae</taxon>
        <taxon>Paraferrimonas</taxon>
    </lineage>
</organism>